<keyword evidence="5" id="KW-0547">Nucleotide-binding</keyword>
<dbReference type="Pfam" id="PF00005">
    <property type="entry name" value="ABC_tran"/>
    <property type="match status" value="1"/>
</dbReference>
<keyword evidence="2" id="KW-1003">Cell membrane</keyword>
<evidence type="ECO:0000313" key="12">
    <source>
        <dbReference type="EMBL" id="TFZ06463.1"/>
    </source>
</evidence>
<dbReference type="AlphaFoldDB" id="A0A4Z0C4I1"/>
<dbReference type="Pfam" id="PF08402">
    <property type="entry name" value="TOBE_2"/>
    <property type="match status" value="1"/>
</dbReference>
<dbReference type="PROSITE" id="PS50893">
    <property type="entry name" value="ABC_TRANSPORTER_2"/>
    <property type="match status" value="1"/>
</dbReference>
<reference evidence="12 13" key="1">
    <citation type="submission" date="2019-03" db="EMBL/GenBank/DDBJ databases">
        <title>Ramlibacter henchirensis DSM 14656, whole genome shotgun sequence.</title>
        <authorList>
            <person name="Zhang X."/>
            <person name="Feng G."/>
            <person name="Zhu H."/>
        </authorList>
    </citation>
    <scope>NUCLEOTIDE SEQUENCE [LARGE SCALE GENOMIC DNA]</scope>
    <source>
        <strain evidence="12 13">DSM 14656</strain>
    </source>
</reference>
<keyword evidence="4" id="KW-0997">Cell inner membrane</keyword>
<dbReference type="InterPro" id="IPR015853">
    <property type="entry name" value="ABC_transpr_FbpC"/>
</dbReference>
<organism evidence="12 13">
    <name type="scientific">Ramlibacter henchirensis</name>
    <dbReference type="NCBI Taxonomy" id="204072"/>
    <lineage>
        <taxon>Bacteria</taxon>
        <taxon>Pseudomonadati</taxon>
        <taxon>Pseudomonadota</taxon>
        <taxon>Betaproteobacteria</taxon>
        <taxon>Burkholderiales</taxon>
        <taxon>Comamonadaceae</taxon>
        <taxon>Ramlibacter</taxon>
    </lineage>
</organism>
<evidence type="ECO:0000256" key="9">
    <source>
        <dbReference type="ARBA" id="ARBA00023065"/>
    </source>
</evidence>
<evidence type="ECO:0000259" key="11">
    <source>
        <dbReference type="PROSITE" id="PS50893"/>
    </source>
</evidence>
<dbReference type="OrthoDB" id="5298774at2"/>
<dbReference type="SMART" id="SM00382">
    <property type="entry name" value="AAA"/>
    <property type="match status" value="1"/>
</dbReference>
<comment type="caution">
    <text evidence="12">The sequence shown here is derived from an EMBL/GenBank/DDBJ whole genome shotgun (WGS) entry which is preliminary data.</text>
</comment>
<dbReference type="InterPro" id="IPR003439">
    <property type="entry name" value="ABC_transporter-like_ATP-bd"/>
</dbReference>
<keyword evidence="10" id="KW-0472">Membrane</keyword>
<name>A0A4Z0C4I1_9BURK</name>
<dbReference type="CDD" id="cd03259">
    <property type="entry name" value="ABC_Carb_Solutes_like"/>
    <property type="match status" value="1"/>
</dbReference>
<evidence type="ECO:0000256" key="8">
    <source>
        <dbReference type="ARBA" id="ARBA00023004"/>
    </source>
</evidence>
<evidence type="ECO:0000256" key="2">
    <source>
        <dbReference type="ARBA" id="ARBA00022475"/>
    </source>
</evidence>
<evidence type="ECO:0000256" key="5">
    <source>
        <dbReference type="ARBA" id="ARBA00022741"/>
    </source>
</evidence>
<evidence type="ECO:0000256" key="6">
    <source>
        <dbReference type="ARBA" id="ARBA00022840"/>
    </source>
</evidence>
<dbReference type="InterPro" id="IPR017871">
    <property type="entry name" value="ABC_transporter-like_CS"/>
</dbReference>
<dbReference type="EMBL" id="SMLM01000001">
    <property type="protein sequence ID" value="TFZ06463.1"/>
    <property type="molecule type" value="Genomic_DNA"/>
</dbReference>
<gene>
    <name evidence="12" type="ORF">EZ313_07455</name>
</gene>
<dbReference type="InterPro" id="IPR003593">
    <property type="entry name" value="AAA+_ATPase"/>
</dbReference>
<protein>
    <submittedName>
        <fullName evidence="12">ABC transporter ATP-binding protein</fullName>
    </submittedName>
</protein>
<feature type="domain" description="ABC transporter" evidence="11">
    <location>
        <begin position="3"/>
        <end position="237"/>
    </location>
</feature>
<evidence type="ECO:0000256" key="10">
    <source>
        <dbReference type="ARBA" id="ARBA00023136"/>
    </source>
</evidence>
<keyword evidence="3" id="KW-0410">Iron transport</keyword>
<evidence type="ECO:0000256" key="7">
    <source>
        <dbReference type="ARBA" id="ARBA00022967"/>
    </source>
</evidence>
<dbReference type="InterPro" id="IPR027417">
    <property type="entry name" value="P-loop_NTPase"/>
</dbReference>
<dbReference type="GO" id="GO:0016887">
    <property type="term" value="F:ATP hydrolysis activity"/>
    <property type="evidence" value="ECO:0007669"/>
    <property type="project" value="InterPro"/>
</dbReference>
<keyword evidence="7" id="KW-1278">Translocase</keyword>
<accession>A0A4Z0C4I1</accession>
<dbReference type="InterPro" id="IPR008995">
    <property type="entry name" value="Mo/tungstate-bd_C_term_dom"/>
</dbReference>
<dbReference type="GO" id="GO:0015697">
    <property type="term" value="P:quaternary ammonium group transport"/>
    <property type="evidence" value="ECO:0007669"/>
    <property type="project" value="UniProtKB-ARBA"/>
</dbReference>
<dbReference type="InterPro" id="IPR013611">
    <property type="entry name" value="Transp-assoc_OB_typ2"/>
</dbReference>
<dbReference type="FunFam" id="3.40.50.300:FF:000425">
    <property type="entry name" value="Probable ABC transporter, ATP-binding subunit"/>
    <property type="match status" value="1"/>
</dbReference>
<dbReference type="PANTHER" id="PTHR42781">
    <property type="entry name" value="SPERMIDINE/PUTRESCINE IMPORT ATP-BINDING PROTEIN POTA"/>
    <property type="match status" value="1"/>
</dbReference>
<dbReference type="GO" id="GO:0005524">
    <property type="term" value="F:ATP binding"/>
    <property type="evidence" value="ECO:0007669"/>
    <property type="project" value="UniProtKB-KW"/>
</dbReference>
<keyword evidence="6 12" id="KW-0067">ATP-binding</keyword>
<keyword evidence="13" id="KW-1185">Reference proteome</keyword>
<keyword evidence="1" id="KW-0813">Transport</keyword>
<dbReference type="InterPro" id="IPR050093">
    <property type="entry name" value="ABC_SmlMolc_Importer"/>
</dbReference>
<dbReference type="Proteomes" id="UP000298180">
    <property type="component" value="Unassembled WGS sequence"/>
</dbReference>
<keyword evidence="9" id="KW-0406">Ion transport</keyword>
<dbReference type="GO" id="GO:0043190">
    <property type="term" value="C:ATP-binding cassette (ABC) transporter complex"/>
    <property type="evidence" value="ECO:0007669"/>
    <property type="project" value="InterPro"/>
</dbReference>
<evidence type="ECO:0000256" key="1">
    <source>
        <dbReference type="ARBA" id="ARBA00022448"/>
    </source>
</evidence>
<dbReference type="RefSeq" id="WP_135262550.1">
    <property type="nucleotide sequence ID" value="NZ_SMLM01000001.1"/>
</dbReference>
<keyword evidence="8" id="KW-0408">Iron</keyword>
<proteinExistence type="predicted"/>
<dbReference type="Gene3D" id="3.40.50.300">
    <property type="entry name" value="P-loop containing nucleotide triphosphate hydrolases"/>
    <property type="match status" value="1"/>
</dbReference>
<dbReference type="PROSITE" id="PS00211">
    <property type="entry name" value="ABC_TRANSPORTER_1"/>
    <property type="match status" value="1"/>
</dbReference>
<evidence type="ECO:0000256" key="4">
    <source>
        <dbReference type="ARBA" id="ARBA00022519"/>
    </source>
</evidence>
<dbReference type="PANTHER" id="PTHR42781:SF5">
    <property type="entry name" value="PUTRESCINE TRANSPORT ATP-BINDING PROTEIN POTG"/>
    <property type="match status" value="1"/>
</dbReference>
<dbReference type="Gene3D" id="2.40.50.100">
    <property type="match status" value="1"/>
</dbReference>
<evidence type="ECO:0000256" key="3">
    <source>
        <dbReference type="ARBA" id="ARBA00022496"/>
    </source>
</evidence>
<dbReference type="SUPFAM" id="SSF50331">
    <property type="entry name" value="MOP-like"/>
    <property type="match status" value="1"/>
</dbReference>
<sequence length="363" mass="39368">MHVELTRLSVRYGGQARPAVDDVSFGLPAGAIGVLIGPSGCGKTTLLRAVAGLERASAGEVRISDQVVESPQVHVPAESRRVGMVFQDYALFPHLDVGRNVGFGLNQLPRGERRDRIAEVLSLVGLAGSEQRMPHELSGGQQQRVALARALAPRPQLLLLDEPFSNLDVELRERLAHEIRGILKAAGATALFVTHDQLEAFAIGDTIGVMHQGRLHQWDDAYTLYHRPATRFVADFIGHGVFAPARLREVDGQVVVDTPLGALTDIAECPLPTAFDGGQCEVLLRADDIVHDDAAPVKAQIVRKAFRGSEFLYTLRLRTGETVMAHVPSHHDHKVGEWIGIRPEVDHVVTFERGAGAGAPPMP</sequence>
<evidence type="ECO:0000313" key="13">
    <source>
        <dbReference type="Proteomes" id="UP000298180"/>
    </source>
</evidence>
<dbReference type="GO" id="GO:0015408">
    <property type="term" value="F:ABC-type ferric iron transporter activity"/>
    <property type="evidence" value="ECO:0007669"/>
    <property type="project" value="InterPro"/>
</dbReference>
<dbReference type="SUPFAM" id="SSF52540">
    <property type="entry name" value="P-loop containing nucleoside triphosphate hydrolases"/>
    <property type="match status" value="1"/>
</dbReference>